<proteinExistence type="predicted"/>
<dbReference type="EMBL" id="JABDTM020020296">
    <property type="protein sequence ID" value="KAH0817109.1"/>
    <property type="molecule type" value="Genomic_DNA"/>
</dbReference>
<dbReference type="AlphaFoldDB" id="A0A8J6HLZ7"/>
<comment type="caution">
    <text evidence="2">The sequence shown here is derived from an EMBL/GenBank/DDBJ whole genome shotgun (WGS) entry which is preliminary data.</text>
</comment>
<evidence type="ECO:0000313" key="2">
    <source>
        <dbReference type="EMBL" id="KAH0817109.1"/>
    </source>
</evidence>
<name>A0A8J6HLZ7_TENMO</name>
<reference evidence="2" key="2">
    <citation type="submission" date="2021-08" db="EMBL/GenBank/DDBJ databases">
        <authorList>
            <person name="Eriksson T."/>
        </authorList>
    </citation>
    <scope>NUCLEOTIDE SEQUENCE</scope>
    <source>
        <strain evidence="2">Stoneville</strain>
        <tissue evidence="2">Whole head</tissue>
    </source>
</reference>
<organism evidence="2 3">
    <name type="scientific">Tenebrio molitor</name>
    <name type="common">Yellow mealworm beetle</name>
    <dbReference type="NCBI Taxonomy" id="7067"/>
    <lineage>
        <taxon>Eukaryota</taxon>
        <taxon>Metazoa</taxon>
        <taxon>Ecdysozoa</taxon>
        <taxon>Arthropoda</taxon>
        <taxon>Hexapoda</taxon>
        <taxon>Insecta</taxon>
        <taxon>Pterygota</taxon>
        <taxon>Neoptera</taxon>
        <taxon>Endopterygota</taxon>
        <taxon>Coleoptera</taxon>
        <taxon>Polyphaga</taxon>
        <taxon>Cucujiformia</taxon>
        <taxon>Tenebrionidae</taxon>
        <taxon>Tenebrio</taxon>
    </lineage>
</organism>
<accession>A0A8J6HLZ7</accession>
<dbReference type="Proteomes" id="UP000719412">
    <property type="component" value="Unassembled WGS sequence"/>
</dbReference>
<feature type="compositionally biased region" description="Polar residues" evidence="1">
    <location>
        <begin position="128"/>
        <end position="137"/>
    </location>
</feature>
<gene>
    <name evidence="2" type="ORF">GEV33_005682</name>
</gene>
<keyword evidence="3" id="KW-1185">Reference proteome</keyword>
<evidence type="ECO:0000313" key="3">
    <source>
        <dbReference type="Proteomes" id="UP000719412"/>
    </source>
</evidence>
<protein>
    <submittedName>
        <fullName evidence="2">Uncharacterized protein</fullName>
    </submittedName>
</protein>
<reference evidence="2" key="1">
    <citation type="journal article" date="2020" name="J Insects Food Feed">
        <title>The yellow mealworm (Tenebrio molitor) genome: a resource for the emerging insects as food and feed industry.</title>
        <authorList>
            <person name="Eriksson T."/>
            <person name="Andere A."/>
            <person name="Kelstrup H."/>
            <person name="Emery V."/>
            <person name="Picard C."/>
        </authorList>
    </citation>
    <scope>NUCLEOTIDE SEQUENCE</scope>
    <source>
        <strain evidence="2">Stoneville</strain>
        <tissue evidence="2">Whole head</tissue>
    </source>
</reference>
<sequence length="137" mass="15193">MPLIDFSSSVGATRRNPLGESIYKVRVKRGGTANRSHCVSDLIRENGSPFRERSSICHKEKRGTCLVEVRHVVRGQFNHVAMKNGSLPKEPDVGGALSHQQGLFMTCDLGRRVSRTPWWNRSGDSEDTSWGTAPITS</sequence>
<evidence type="ECO:0000256" key="1">
    <source>
        <dbReference type="SAM" id="MobiDB-lite"/>
    </source>
</evidence>
<feature type="region of interest" description="Disordered" evidence="1">
    <location>
        <begin position="118"/>
        <end position="137"/>
    </location>
</feature>